<gene>
    <name evidence="1" type="ORF">S06H3_19875</name>
</gene>
<organism evidence="1">
    <name type="scientific">marine sediment metagenome</name>
    <dbReference type="NCBI Taxonomy" id="412755"/>
    <lineage>
        <taxon>unclassified sequences</taxon>
        <taxon>metagenomes</taxon>
        <taxon>ecological metagenomes</taxon>
    </lineage>
</organism>
<sequence>MNERIVLGLYRLSDECYSGLSWGSAGFFDVARGAGTNYIFPNRFAAHTPWYNVVK</sequence>
<dbReference type="AlphaFoldDB" id="X1M4N4"/>
<comment type="caution">
    <text evidence="1">The sequence shown here is derived from an EMBL/GenBank/DDBJ whole genome shotgun (WGS) entry which is preliminary data.</text>
</comment>
<name>X1M4N4_9ZZZZ</name>
<protein>
    <submittedName>
        <fullName evidence="1">Uncharacterized protein</fullName>
    </submittedName>
</protein>
<dbReference type="EMBL" id="BARV01010229">
    <property type="protein sequence ID" value="GAI09635.1"/>
    <property type="molecule type" value="Genomic_DNA"/>
</dbReference>
<proteinExistence type="predicted"/>
<reference evidence="1" key="1">
    <citation type="journal article" date="2014" name="Front. Microbiol.">
        <title>High frequency of phylogenetically diverse reductive dehalogenase-homologous genes in deep subseafloor sedimentary metagenomes.</title>
        <authorList>
            <person name="Kawai M."/>
            <person name="Futagami T."/>
            <person name="Toyoda A."/>
            <person name="Takaki Y."/>
            <person name="Nishi S."/>
            <person name="Hori S."/>
            <person name="Arai W."/>
            <person name="Tsubouchi T."/>
            <person name="Morono Y."/>
            <person name="Uchiyama I."/>
            <person name="Ito T."/>
            <person name="Fujiyama A."/>
            <person name="Inagaki F."/>
            <person name="Takami H."/>
        </authorList>
    </citation>
    <scope>NUCLEOTIDE SEQUENCE</scope>
    <source>
        <strain evidence="1">Expedition CK06-06</strain>
    </source>
</reference>
<evidence type="ECO:0000313" key="1">
    <source>
        <dbReference type="EMBL" id="GAI09635.1"/>
    </source>
</evidence>
<accession>X1M4N4</accession>